<evidence type="ECO:0000313" key="2">
    <source>
        <dbReference type="EMBL" id="AKH63297.1"/>
    </source>
</evidence>
<dbReference type="RefSeq" id="WP_046974572.1">
    <property type="nucleotide sequence ID" value="NZ_CP011104.1"/>
</dbReference>
<dbReference type="STRING" id="230089.VY86_08020"/>
<name>A0A0F7LN86_9GAMM</name>
<sequence>MDYIDVIISTKPTWWDISLYYIMSLVVFISFYFIKKIVDKKRNYILSVFVSILIIIFGYIQLFVVGLNEHHDFISKFINLNSEEIKIGSMIFSVLYALVLPRKVR</sequence>
<evidence type="ECO:0000313" key="3">
    <source>
        <dbReference type="Proteomes" id="UP000034866"/>
    </source>
</evidence>
<keyword evidence="1" id="KW-0812">Transmembrane</keyword>
<keyword evidence="1" id="KW-1133">Transmembrane helix</keyword>
<feature type="transmembrane region" description="Helical" evidence="1">
    <location>
        <begin position="17"/>
        <end position="34"/>
    </location>
</feature>
<protein>
    <submittedName>
        <fullName evidence="2">Uncharacterized protein</fullName>
    </submittedName>
</protein>
<gene>
    <name evidence="2" type="ORF">VY86_08020</name>
</gene>
<feature type="transmembrane region" description="Helical" evidence="1">
    <location>
        <begin position="85"/>
        <end position="101"/>
    </location>
</feature>
<proteinExistence type="predicted"/>
<reference evidence="3" key="2">
    <citation type="submission" date="2015-03" db="EMBL/GenBank/DDBJ databases">
        <title>Genome sequence of Azospirillum thiophilum strain DSM 21654T.</title>
        <authorList>
            <person name="Kwak Y."/>
            <person name="Shin J.-H."/>
        </authorList>
    </citation>
    <scope>NUCLEOTIDE SEQUENCE [LARGE SCALE GENOMIC DNA]</scope>
    <source>
        <strain evidence="3">DSM 15199</strain>
    </source>
</reference>
<dbReference type="OrthoDB" id="6465075at2"/>
<feature type="transmembrane region" description="Helical" evidence="1">
    <location>
        <begin position="46"/>
        <end position="65"/>
    </location>
</feature>
<accession>A0A0F7LN86</accession>
<dbReference type="AlphaFoldDB" id="A0A0F7LN86"/>
<dbReference type="Proteomes" id="UP000034866">
    <property type="component" value="Chromosome"/>
</dbReference>
<keyword evidence="3" id="KW-1185">Reference proteome</keyword>
<keyword evidence="1" id="KW-0472">Membrane</keyword>
<evidence type="ECO:0000256" key="1">
    <source>
        <dbReference type="SAM" id="Phobius"/>
    </source>
</evidence>
<dbReference type="EMBL" id="CP011104">
    <property type="protein sequence ID" value="AKH63297.1"/>
    <property type="molecule type" value="Genomic_DNA"/>
</dbReference>
<reference evidence="2 3" key="1">
    <citation type="journal article" date="2015" name="J. Biotechnol.">
        <title>Complete genome sequence of Photorhabdus temperata subsp. thracensis 39-8(T), an entomopathogenic bacterium for the improved commercial bioinsecticide.</title>
        <authorList>
            <person name="Kwak Y."/>
            <person name="Shin J.H."/>
        </authorList>
    </citation>
    <scope>NUCLEOTIDE SEQUENCE [LARGE SCALE GENOMIC DNA]</scope>
    <source>
        <strain evidence="2 3">DSM 15199</strain>
    </source>
</reference>
<organism evidence="2 3">
    <name type="scientific">Photorhabdus thracensis</name>
    <dbReference type="NCBI Taxonomy" id="230089"/>
    <lineage>
        <taxon>Bacteria</taxon>
        <taxon>Pseudomonadati</taxon>
        <taxon>Pseudomonadota</taxon>
        <taxon>Gammaproteobacteria</taxon>
        <taxon>Enterobacterales</taxon>
        <taxon>Morganellaceae</taxon>
        <taxon>Photorhabdus</taxon>
    </lineage>
</organism>
<dbReference type="PATRIC" id="fig|230089.6.peg.1764"/>
<dbReference type="KEGG" id="ptt:VY86_08020"/>